<comment type="function">
    <text evidence="6">Required for the export of mRNAs containing poly(A) tails from the nucleus into the cytoplasm.</text>
</comment>
<dbReference type="Proteomes" id="UP000054359">
    <property type="component" value="Unassembled WGS sequence"/>
</dbReference>
<dbReference type="Gene3D" id="4.10.1000.10">
    <property type="entry name" value="Zinc finger, CCCH-type"/>
    <property type="match status" value="1"/>
</dbReference>
<keyword evidence="4 10" id="KW-0862">Zinc</keyword>
<feature type="domain" description="C3H1-type" evidence="12">
    <location>
        <begin position="154"/>
        <end position="181"/>
    </location>
</feature>
<evidence type="ECO:0000256" key="3">
    <source>
        <dbReference type="ARBA" id="ARBA00022771"/>
    </source>
</evidence>
<proteinExistence type="predicted"/>
<evidence type="ECO:0000256" key="8">
    <source>
        <dbReference type="ARBA" id="ARBA00042384"/>
    </source>
</evidence>
<dbReference type="InterPro" id="IPR051767">
    <property type="entry name" value="Nucleoporin_NUP42"/>
</dbReference>
<dbReference type="OrthoDB" id="411372at2759"/>
<dbReference type="Pfam" id="PF00642">
    <property type="entry name" value="zf-CCCH"/>
    <property type="match status" value="2"/>
</dbReference>
<dbReference type="InterPro" id="IPR036855">
    <property type="entry name" value="Znf_CCCH_sf"/>
</dbReference>
<dbReference type="Pfam" id="PF05495">
    <property type="entry name" value="zf-CHY"/>
    <property type="match status" value="1"/>
</dbReference>
<keyword evidence="15" id="KW-1185">Reference proteome</keyword>
<dbReference type="Gene3D" id="3.30.1370.210">
    <property type="match status" value="1"/>
</dbReference>
<feature type="region of interest" description="Disordered" evidence="11">
    <location>
        <begin position="187"/>
        <end position="221"/>
    </location>
</feature>
<accession>A0A087TPZ9</accession>
<dbReference type="InterPro" id="IPR037274">
    <property type="entry name" value="Znf_CHY_sf"/>
</dbReference>
<sequence>MHHSQETDLAEDYESLQISTAEDQDEIIGETETLHNNNSSKQKVSNICFFYEKNGYCKYGDNCKYMHKKKSSYRDNRIEKLANVRKQNCNTYVFRSSHITRKIPCRYFKTGNCGKAENCLYSHSGETNSCLISEVSLEHSKQVKKHKDSSVHKSRKAPLCHYFKRGQCRNGDNCKFFHQKKYVSEKNSKTTALEKNNEENKIKEDKSMDDNSVPSVTKVTKEKPTEVSSLNVRKIYELTSLTEDDVIKLRNTEITQLRKRFPSLKILEENETFIFSFQPSDPDWPFDLKNLEIQVDFPENYPREVCQIQVLESADYIPPLLIRFLNRSIKDWLSKKFEDSIASDKVELVFRPFLKWFDRSLEDLFISGLRLVKLDIQAKDAGIEFVPPEKLFESSNATSNEEITSDVGNQSYTEQIPNNSDVEDQLEQSLCKDVEFEPKKNEPINTAINQGMKVLFSDLELTEGAAALTCTKISVMLQCSRCKTSCNAEFASNKSNSQKCSKCHREMVYAFNPATLHPFSNVLGTLQLTDCQIVDINLAECHFLVDCLNCSKQVAVDGIHYGQQHKMWCKFCNQKLLISIKSAKFQASKPTYTAIKYQPAKRIQKTKDPIVKEGEPLPQCGACKHYKKSFRWLRFPCCGRVYPCDICHNEKETDHEMKFASRMICGFCAKEQPYSKDKPCFGCSADLTKKAGSHWEGGKGCRNKIQMSREDR</sequence>
<evidence type="ECO:0000256" key="11">
    <source>
        <dbReference type="SAM" id="MobiDB-lite"/>
    </source>
</evidence>
<feature type="zinc finger region" description="C3H1-type" evidence="10">
    <location>
        <begin position="154"/>
        <end position="181"/>
    </location>
</feature>
<keyword evidence="2 10" id="KW-0479">Metal-binding</keyword>
<comment type="subcellular location">
    <subcellularLocation>
        <location evidence="1">Nucleus membrane</location>
        <topology evidence="1">Peripheral membrane protein</topology>
        <orientation evidence="1">Cytoplasmic side</orientation>
    </subcellularLocation>
</comment>
<evidence type="ECO:0000256" key="6">
    <source>
        <dbReference type="ARBA" id="ARBA00037262"/>
    </source>
</evidence>
<feature type="region of interest" description="Disordered" evidence="11">
    <location>
        <begin position="396"/>
        <end position="419"/>
    </location>
</feature>
<evidence type="ECO:0000313" key="15">
    <source>
        <dbReference type="Proteomes" id="UP000054359"/>
    </source>
</evidence>
<dbReference type="GO" id="GO:0031965">
    <property type="term" value="C:nuclear membrane"/>
    <property type="evidence" value="ECO:0007669"/>
    <property type="project" value="UniProtKB-SubCell"/>
</dbReference>
<evidence type="ECO:0000259" key="13">
    <source>
        <dbReference type="PROSITE" id="PS51266"/>
    </source>
</evidence>
<feature type="non-terminal residue" evidence="14">
    <location>
        <position position="712"/>
    </location>
</feature>
<dbReference type="GO" id="GO:0008270">
    <property type="term" value="F:zinc ion binding"/>
    <property type="evidence" value="ECO:0007669"/>
    <property type="project" value="UniProtKB-KW"/>
</dbReference>
<evidence type="ECO:0000256" key="4">
    <source>
        <dbReference type="ARBA" id="ARBA00022833"/>
    </source>
</evidence>
<evidence type="ECO:0000256" key="9">
    <source>
        <dbReference type="PROSITE-ProRule" id="PRU00601"/>
    </source>
</evidence>
<evidence type="ECO:0000313" key="14">
    <source>
        <dbReference type="EMBL" id="KFM67188.1"/>
    </source>
</evidence>
<evidence type="ECO:0000256" key="10">
    <source>
        <dbReference type="PROSITE-ProRule" id="PRU00723"/>
    </source>
</evidence>
<gene>
    <name evidence="14" type="ORF">X975_24750</name>
</gene>
<dbReference type="AlphaFoldDB" id="A0A087TPZ9"/>
<dbReference type="EMBL" id="KK116251">
    <property type="protein sequence ID" value="KFM67188.1"/>
    <property type="molecule type" value="Genomic_DNA"/>
</dbReference>
<protein>
    <recommendedName>
        <fullName evidence="7">Nucleoporin NUP42</fullName>
    </recommendedName>
    <alternativeName>
        <fullName evidence="8">Nucleoporin-like protein 2</fullName>
    </alternativeName>
</protein>
<feature type="domain" description="C3H1-type" evidence="12">
    <location>
        <begin position="99"/>
        <end position="126"/>
    </location>
</feature>
<feature type="domain" description="C3H1-type" evidence="12">
    <location>
        <begin position="42"/>
        <end position="70"/>
    </location>
</feature>
<dbReference type="OMA" id="GIEFVPY"/>
<dbReference type="SUPFAM" id="SSF161219">
    <property type="entry name" value="CHY zinc finger-like"/>
    <property type="match status" value="1"/>
</dbReference>
<dbReference type="SMART" id="SM00356">
    <property type="entry name" value="ZnF_C3H1"/>
    <property type="match status" value="3"/>
</dbReference>
<dbReference type="SUPFAM" id="SSF90229">
    <property type="entry name" value="CCCH zinc finger"/>
    <property type="match status" value="3"/>
</dbReference>
<evidence type="ECO:0000256" key="5">
    <source>
        <dbReference type="ARBA" id="ARBA00023242"/>
    </source>
</evidence>
<feature type="zinc finger region" description="C3H1-type" evidence="10">
    <location>
        <begin position="99"/>
        <end position="126"/>
    </location>
</feature>
<dbReference type="PANTHER" id="PTHR46527">
    <property type="entry name" value="NUCLEOPORIN-LIKE PROTEIN 2"/>
    <property type="match status" value="1"/>
</dbReference>
<evidence type="ECO:0000256" key="1">
    <source>
        <dbReference type="ARBA" id="ARBA00004335"/>
    </source>
</evidence>
<dbReference type="PROSITE" id="PS51266">
    <property type="entry name" value="ZF_CHY"/>
    <property type="match status" value="1"/>
</dbReference>
<keyword evidence="5" id="KW-0539">Nucleus</keyword>
<name>A0A087TPZ9_STEMI</name>
<feature type="domain" description="CHY-type" evidence="13">
    <location>
        <begin position="616"/>
        <end position="685"/>
    </location>
</feature>
<evidence type="ECO:0000256" key="7">
    <source>
        <dbReference type="ARBA" id="ARBA00039886"/>
    </source>
</evidence>
<feature type="compositionally biased region" description="Basic and acidic residues" evidence="11">
    <location>
        <begin position="195"/>
        <end position="209"/>
    </location>
</feature>
<organism evidence="14 15">
    <name type="scientific">Stegodyphus mimosarum</name>
    <name type="common">African social velvet spider</name>
    <dbReference type="NCBI Taxonomy" id="407821"/>
    <lineage>
        <taxon>Eukaryota</taxon>
        <taxon>Metazoa</taxon>
        <taxon>Ecdysozoa</taxon>
        <taxon>Arthropoda</taxon>
        <taxon>Chelicerata</taxon>
        <taxon>Arachnida</taxon>
        <taxon>Araneae</taxon>
        <taxon>Araneomorphae</taxon>
        <taxon>Entelegynae</taxon>
        <taxon>Eresoidea</taxon>
        <taxon>Eresidae</taxon>
        <taxon>Stegodyphus</taxon>
    </lineage>
</organism>
<dbReference type="PANTHER" id="PTHR46527:SF1">
    <property type="entry name" value="NUCLEOPORIN NUP42"/>
    <property type="match status" value="1"/>
</dbReference>
<feature type="zinc finger region" description="C3H1-type" evidence="10">
    <location>
        <begin position="42"/>
        <end position="70"/>
    </location>
</feature>
<evidence type="ECO:0000256" key="2">
    <source>
        <dbReference type="ARBA" id="ARBA00022723"/>
    </source>
</evidence>
<reference evidence="14 15" key="1">
    <citation type="submission" date="2013-11" db="EMBL/GenBank/DDBJ databases">
        <title>Genome sequencing of Stegodyphus mimosarum.</title>
        <authorList>
            <person name="Bechsgaard J."/>
        </authorList>
    </citation>
    <scope>NUCLEOTIDE SEQUENCE [LARGE SCALE GENOMIC DNA]</scope>
</reference>
<dbReference type="InterPro" id="IPR000571">
    <property type="entry name" value="Znf_CCCH"/>
</dbReference>
<evidence type="ECO:0000259" key="12">
    <source>
        <dbReference type="PROSITE" id="PS50103"/>
    </source>
</evidence>
<dbReference type="InterPro" id="IPR008913">
    <property type="entry name" value="Znf_CHY"/>
</dbReference>
<dbReference type="PROSITE" id="PS50103">
    <property type="entry name" value="ZF_C3H1"/>
    <property type="match status" value="3"/>
</dbReference>
<dbReference type="STRING" id="407821.A0A087TPZ9"/>
<keyword evidence="3 9" id="KW-0863">Zinc-finger</keyword>